<dbReference type="AlphaFoldDB" id="A0A7W6CB33"/>
<evidence type="ECO:0008006" key="4">
    <source>
        <dbReference type="Google" id="ProtNLM"/>
    </source>
</evidence>
<dbReference type="Proteomes" id="UP000565286">
    <property type="component" value="Unassembled WGS sequence"/>
</dbReference>
<evidence type="ECO:0000313" key="2">
    <source>
        <dbReference type="EMBL" id="MBB3948176.1"/>
    </source>
</evidence>
<keyword evidence="1" id="KW-0472">Membrane</keyword>
<name>A0A7W6CB33_9HYPH</name>
<sequence length="224" mass="24022">MAMFRSSRRQAAFDLDLLMPEPPPRQRARPRSNTDILDAEFVTIKETPARDYGNDNRRAASHGSVPPSFTALDALRFTIERIDRKLSGLSVDGYSAIVAAAVVGVFFLSGGFAMILHKNEAVAAVVEPLDISHITITPQDAGGMEVLVINGIVENKSGTVQDIPAIRADLFVAKGEKVASMLIEPPVLEIKAGASQGFTAKLRHPGGKTPKITLSFAQTGASER</sequence>
<evidence type="ECO:0000256" key="1">
    <source>
        <dbReference type="SAM" id="Phobius"/>
    </source>
</evidence>
<feature type="transmembrane region" description="Helical" evidence="1">
    <location>
        <begin position="94"/>
        <end position="116"/>
    </location>
</feature>
<accession>A0A7W6CB33</accession>
<evidence type="ECO:0000313" key="3">
    <source>
        <dbReference type="Proteomes" id="UP000565286"/>
    </source>
</evidence>
<keyword evidence="3" id="KW-1185">Reference proteome</keyword>
<protein>
    <recommendedName>
        <fullName evidence="4">DUF3426 domain-containing protein</fullName>
    </recommendedName>
</protein>
<comment type="caution">
    <text evidence="2">The sequence shown here is derived from an EMBL/GenBank/DDBJ whole genome shotgun (WGS) entry which is preliminary data.</text>
</comment>
<keyword evidence="1" id="KW-0812">Transmembrane</keyword>
<organism evidence="2 3">
    <name type="scientific">Rhizobium skierniewicense</name>
    <dbReference type="NCBI Taxonomy" id="984260"/>
    <lineage>
        <taxon>Bacteria</taxon>
        <taxon>Pseudomonadati</taxon>
        <taxon>Pseudomonadota</taxon>
        <taxon>Alphaproteobacteria</taxon>
        <taxon>Hyphomicrobiales</taxon>
        <taxon>Rhizobiaceae</taxon>
        <taxon>Rhizobium/Agrobacterium group</taxon>
        <taxon>Rhizobium</taxon>
    </lineage>
</organism>
<proteinExistence type="predicted"/>
<keyword evidence="1" id="KW-1133">Transmembrane helix</keyword>
<gene>
    <name evidence="2" type="ORF">GGQ73_004150</name>
</gene>
<dbReference type="EMBL" id="JACIDV010000015">
    <property type="protein sequence ID" value="MBB3948176.1"/>
    <property type="molecule type" value="Genomic_DNA"/>
</dbReference>
<reference evidence="2 3" key="1">
    <citation type="submission" date="2020-08" db="EMBL/GenBank/DDBJ databases">
        <title>Genomic Encyclopedia of Type Strains, Phase IV (KMG-IV): sequencing the most valuable type-strain genomes for metagenomic binning, comparative biology and taxonomic classification.</title>
        <authorList>
            <person name="Goeker M."/>
        </authorList>
    </citation>
    <scope>NUCLEOTIDE SEQUENCE [LARGE SCALE GENOMIC DNA]</scope>
    <source>
        <strain evidence="2 3">DSM 26438</strain>
    </source>
</reference>